<evidence type="ECO:0000313" key="4">
    <source>
        <dbReference type="Proteomes" id="UP000243723"/>
    </source>
</evidence>
<sequence length="385" mass="42568">MPGLIQSFQAVRSPPPQKRPGSCKDSVISLDWHLRSPPDLVRGSVVFGEMLLQVIDKSIEIVSFKGALNLHIKHSEPFKRRCLDCRHQDTKLETWEFLPEGTLLPRGTYKLPFSALIQGNLPATSDTPNTCSSYSLEAEIKVRSTSRPSAPPVTTISERPLTVSALASVTDTPRYSTHAFRPIGVTATADIDPIFQPSEANKASISLNGLRQTASAGGEALWHVRRAAWRLEETIKSTALACERHKRGDAEELNGIARTKTRLLSCKDYHDTWKTSEDGGTAHVEFDFGLNHNTALSRPAKYHDDLTAVGGMEVSHSLVVELVMVKEHRVGHRDKKMLASGVVQVLRIPYKVVLSSTGIDWENEGLPRYQDACLSPPDYVDIDLC</sequence>
<protein>
    <recommendedName>
        <fullName evidence="2">LDB19 N-terminal domain-containing protein</fullName>
    </recommendedName>
</protein>
<dbReference type="Gene3D" id="2.60.40.640">
    <property type="match status" value="1"/>
</dbReference>
<dbReference type="AlphaFoldDB" id="A0A2P7YG73"/>
<dbReference type="Proteomes" id="UP000243723">
    <property type="component" value="Unassembled WGS sequence"/>
</dbReference>
<evidence type="ECO:0000313" key="3">
    <source>
        <dbReference type="EMBL" id="PSK34962.1"/>
    </source>
</evidence>
<gene>
    <name evidence="3" type="ORF">B9Z65_1545</name>
</gene>
<dbReference type="InterPro" id="IPR014752">
    <property type="entry name" value="Arrestin-like_C"/>
</dbReference>
<accession>A0A2P7YG73</accession>
<evidence type="ECO:0000259" key="2">
    <source>
        <dbReference type="Pfam" id="PF13002"/>
    </source>
</evidence>
<feature type="region of interest" description="Disordered" evidence="1">
    <location>
        <begin position="1"/>
        <end position="23"/>
    </location>
</feature>
<dbReference type="Pfam" id="PF13002">
    <property type="entry name" value="LDB19"/>
    <property type="match status" value="1"/>
</dbReference>
<evidence type="ECO:0000256" key="1">
    <source>
        <dbReference type="SAM" id="MobiDB-lite"/>
    </source>
</evidence>
<dbReference type="InterPro" id="IPR024391">
    <property type="entry name" value="LDB19_N"/>
</dbReference>
<comment type="caution">
    <text evidence="3">The sequence shown here is derived from an EMBL/GenBank/DDBJ whole genome shotgun (WGS) entry which is preliminary data.</text>
</comment>
<organism evidence="3 4">
    <name type="scientific">Elsinoe australis</name>
    <dbReference type="NCBI Taxonomy" id="40998"/>
    <lineage>
        <taxon>Eukaryota</taxon>
        <taxon>Fungi</taxon>
        <taxon>Dikarya</taxon>
        <taxon>Ascomycota</taxon>
        <taxon>Pezizomycotina</taxon>
        <taxon>Dothideomycetes</taxon>
        <taxon>Dothideomycetidae</taxon>
        <taxon>Myriangiales</taxon>
        <taxon>Elsinoaceae</taxon>
        <taxon>Elsinoe</taxon>
    </lineage>
</organism>
<feature type="compositionally biased region" description="Polar residues" evidence="1">
    <location>
        <begin position="1"/>
        <end position="10"/>
    </location>
</feature>
<keyword evidence="4" id="KW-1185">Reference proteome</keyword>
<dbReference type="OrthoDB" id="3832628at2759"/>
<dbReference type="EMBL" id="NHZQ01000445">
    <property type="protein sequence ID" value="PSK34962.1"/>
    <property type="molecule type" value="Genomic_DNA"/>
</dbReference>
<name>A0A2P7YG73_9PEZI</name>
<reference evidence="3 4" key="1">
    <citation type="submission" date="2017-05" db="EMBL/GenBank/DDBJ databases">
        <title>Draft genome sequence of Elsinoe australis.</title>
        <authorList>
            <person name="Cheng Q."/>
        </authorList>
    </citation>
    <scope>NUCLEOTIDE SEQUENCE [LARGE SCALE GENOMIC DNA]</scope>
    <source>
        <strain evidence="3 4">NL1</strain>
    </source>
</reference>
<feature type="domain" description="LDB19 N-terminal" evidence="2">
    <location>
        <begin position="71"/>
        <end position="246"/>
    </location>
</feature>
<proteinExistence type="predicted"/>